<feature type="domain" description="P2X purinoreceptor 7 intracellular" evidence="1">
    <location>
        <begin position="54"/>
        <end position="105"/>
    </location>
</feature>
<dbReference type="AlphaFoldDB" id="A0AAN9AT22"/>
<evidence type="ECO:0000259" key="1">
    <source>
        <dbReference type="Pfam" id="PF20478"/>
    </source>
</evidence>
<dbReference type="Pfam" id="PF20478">
    <property type="entry name" value="P2RX7_C"/>
    <property type="match status" value="1"/>
</dbReference>
<comment type="caution">
    <text evidence="2">The sequence shown here is derived from an EMBL/GenBank/DDBJ whole genome shotgun (WGS) entry which is preliminary data.</text>
</comment>
<accession>A0AAN9AT22</accession>
<sequence length="110" mass="12634">MSLLHRNGANGSLDETRCELHNSSPRIPVSVSGYLLLRTCYRWCQQQYGRDIADENSRYRCTAYRMLAKFAWGWLGKDVRVTLPASAVRKIRETFPNATGNYTGYLEPEN</sequence>
<evidence type="ECO:0000313" key="3">
    <source>
        <dbReference type="EMBL" id="KAK7092050.1"/>
    </source>
</evidence>
<name>A0AAN9AT22_9CAEN</name>
<dbReference type="EMBL" id="JBAMIC010000022">
    <property type="protein sequence ID" value="KAK7092049.1"/>
    <property type="molecule type" value="Genomic_DNA"/>
</dbReference>
<proteinExistence type="predicted"/>
<keyword evidence="5" id="KW-1185">Reference proteome</keyword>
<dbReference type="PANTHER" id="PTHR36981:SF1">
    <property type="entry name" value="P2X PURINORECEPTOR 7 INTRACELLULAR DOMAIN-CONTAINING PROTEIN"/>
    <property type="match status" value="1"/>
</dbReference>
<dbReference type="PANTHER" id="PTHR36981">
    <property type="entry name" value="ZGC:195170"/>
    <property type="match status" value="1"/>
</dbReference>
<evidence type="ECO:0000313" key="2">
    <source>
        <dbReference type="EMBL" id="KAK7092049.1"/>
    </source>
</evidence>
<evidence type="ECO:0000313" key="5">
    <source>
        <dbReference type="Proteomes" id="UP001374579"/>
    </source>
</evidence>
<evidence type="ECO:0000313" key="4">
    <source>
        <dbReference type="EMBL" id="KAK7099381.1"/>
    </source>
</evidence>
<dbReference type="InterPro" id="IPR046815">
    <property type="entry name" value="P2RX7_C"/>
</dbReference>
<gene>
    <name evidence="4" type="ORF">V1264_003526</name>
    <name evidence="2" type="ORF">V1264_009656</name>
    <name evidence="3" type="ORF">V1264_009657</name>
</gene>
<reference evidence="2 5" key="1">
    <citation type="submission" date="2024-02" db="EMBL/GenBank/DDBJ databases">
        <title>Chromosome-scale genome assembly of the rough periwinkle Littorina saxatilis.</title>
        <authorList>
            <person name="De Jode A."/>
            <person name="Faria R."/>
            <person name="Formenti G."/>
            <person name="Sims Y."/>
            <person name="Smith T.P."/>
            <person name="Tracey A."/>
            <person name="Wood J.M.D."/>
            <person name="Zagrodzka Z.B."/>
            <person name="Johannesson K."/>
            <person name="Butlin R.K."/>
            <person name="Leder E.H."/>
        </authorList>
    </citation>
    <scope>NUCLEOTIDE SEQUENCE [LARGE SCALE GENOMIC DNA]</scope>
    <source>
        <strain evidence="2">Snail1</strain>
        <tissue evidence="2">Muscle</tissue>
    </source>
</reference>
<dbReference type="EMBL" id="JBAMIC010000012">
    <property type="protein sequence ID" value="KAK7099381.1"/>
    <property type="molecule type" value="Genomic_DNA"/>
</dbReference>
<protein>
    <recommendedName>
        <fullName evidence="1">P2X purinoreceptor 7 intracellular domain-containing protein</fullName>
    </recommendedName>
</protein>
<organism evidence="2 5">
    <name type="scientific">Littorina saxatilis</name>
    <dbReference type="NCBI Taxonomy" id="31220"/>
    <lineage>
        <taxon>Eukaryota</taxon>
        <taxon>Metazoa</taxon>
        <taxon>Spiralia</taxon>
        <taxon>Lophotrochozoa</taxon>
        <taxon>Mollusca</taxon>
        <taxon>Gastropoda</taxon>
        <taxon>Caenogastropoda</taxon>
        <taxon>Littorinimorpha</taxon>
        <taxon>Littorinoidea</taxon>
        <taxon>Littorinidae</taxon>
        <taxon>Littorina</taxon>
    </lineage>
</organism>
<dbReference type="EMBL" id="JBAMIC010000022">
    <property type="protein sequence ID" value="KAK7092050.1"/>
    <property type="molecule type" value="Genomic_DNA"/>
</dbReference>
<dbReference type="Proteomes" id="UP001374579">
    <property type="component" value="Unassembled WGS sequence"/>
</dbReference>